<sequence length="173" mass="18222">MNDEQILAQRSTELGKHLSDAGLSVTTAESCTGGWIAKVITDISGSSAYFQRGFVTYSNDAKHTMIGVSEQTLNVYGAVSEAVVCEMAAGALKTAGADLAVSVSGIAGPDGGSADKPVGTVWFGWAWRENDKLKTAARQYCFQGDRNAVRCQAVLKSLDGLIAILIKKSLDTV</sequence>
<dbReference type="Gene3D" id="3.90.950.20">
    <property type="entry name" value="CinA-like"/>
    <property type="match status" value="1"/>
</dbReference>
<dbReference type="Pfam" id="PF02464">
    <property type="entry name" value="CinA"/>
    <property type="match status" value="1"/>
</dbReference>
<dbReference type="SUPFAM" id="SSF142433">
    <property type="entry name" value="CinA-like"/>
    <property type="match status" value="1"/>
</dbReference>
<accession>A0A1B8HAJ0</accession>
<dbReference type="RefSeq" id="WP_067424456.1">
    <property type="nucleotide sequence ID" value="NZ_CBCPID010000009.1"/>
</dbReference>
<proteinExistence type="predicted"/>
<feature type="domain" description="CinA C-terminal" evidence="1">
    <location>
        <begin position="11"/>
        <end position="163"/>
    </location>
</feature>
<evidence type="ECO:0000313" key="2">
    <source>
        <dbReference type="EMBL" id="OBU06077.1"/>
    </source>
</evidence>
<protein>
    <recommendedName>
        <fullName evidence="1">CinA C-terminal domain-containing protein</fullName>
    </recommendedName>
</protein>
<dbReference type="InterPro" id="IPR008136">
    <property type="entry name" value="CinA_C"/>
</dbReference>
<dbReference type="EMBL" id="LZEX01000023">
    <property type="protein sequence ID" value="OBU06077.1"/>
    <property type="molecule type" value="Genomic_DNA"/>
</dbReference>
<gene>
    <name evidence="2" type="ORF">AYY17_07135</name>
</gene>
<evidence type="ECO:0000313" key="3">
    <source>
        <dbReference type="Proteomes" id="UP000092247"/>
    </source>
</evidence>
<comment type="caution">
    <text evidence="2">The sequence shown here is derived from an EMBL/GenBank/DDBJ whole genome shotgun (WGS) entry which is preliminary data.</text>
</comment>
<dbReference type="InterPro" id="IPR036653">
    <property type="entry name" value="CinA-like_C"/>
</dbReference>
<dbReference type="STRING" id="368603.AYY16_11170"/>
<evidence type="ECO:0000259" key="1">
    <source>
        <dbReference type="Pfam" id="PF02464"/>
    </source>
</evidence>
<name>A0A1B8HAJ0_9GAMM</name>
<dbReference type="AlphaFoldDB" id="A0A1B8HAJ0"/>
<dbReference type="Proteomes" id="UP000092247">
    <property type="component" value="Unassembled WGS sequence"/>
</dbReference>
<organism evidence="2 3">
    <name type="scientific">Morganella psychrotolerans</name>
    <dbReference type="NCBI Taxonomy" id="368603"/>
    <lineage>
        <taxon>Bacteria</taxon>
        <taxon>Pseudomonadati</taxon>
        <taxon>Pseudomonadota</taxon>
        <taxon>Gammaproteobacteria</taxon>
        <taxon>Enterobacterales</taxon>
        <taxon>Morganellaceae</taxon>
        <taxon>Morganella</taxon>
    </lineage>
</organism>
<reference evidence="2 3" key="1">
    <citation type="submission" date="2016-06" db="EMBL/GenBank/DDBJ databases">
        <authorList>
            <person name="Kjaerup R.B."/>
            <person name="Dalgaard T.S."/>
            <person name="Juul-Madsen H.R."/>
        </authorList>
    </citation>
    <scope>NUCLEOTIDE SEQUENCE [LARGE SCALE GENOMIC DNA]</scope>
    <source>
        <strain evidence="2 3">GCSL-Mp3</strain>
    </source>
</reference>
<dbReference type="NCBIfam" id="NF002975">
    <property type="entry name" value="PRK03661.1"/>
    <property type="match status" value="1"/>
</dbReference>
<dbReference type="NCBIfam" id="TIGR00199">
    <property type="entry name" value="PncC_domain"/>
    <property type="match status" value="1"/>
</dbReference>